<evidence type="ECO:0000256" key="3">
    <source>
        <dbReference type="SAM" id="Coils"/>
    </source>
</evidence>
<sequence length="348" mass="39171">MALRSLIRKNNNDNFADISARAEFNPSFESLRGSQMDNGRIYGIPGILLPRHKQLVLSRSNSLLDSPEPERRHLNIVKQDDETFGFHIQTSKTHTCIGKVHEDSPSYNAGLKMGDILISINGVDTKDFSHMQLVDLIKSSGNCLRLETINGDKMKRNELEVRLQILKQNLHEKRMELRSLLLQEQNLLHGVKNDHSYANTLESLESKLLGSPSTFRSAFLNKYRFSSESSCKSRLSSMTEDSEDCFYQICAFDDSASETFSRQASVEEDCFVRKNNDISPKKTSLTRTRSISVASSGSGSLSPSWDSGSVSSLFGTIPRKNRRGSVRKHLLKYIPGIHRAVEEEESHG</sequence>
<dbReference type="AlphaFoldDB" id="A0A6P7YQE1"/>
<evidence type="ECO:0000313" key="6">
    <source>
        <dbReference type="Proteomes" id="UP000515156"/>
    </source>
</evidence>
<dbReference type="PANTHER" id="PTHR15963">
    <property type="entry name" value="GENERAL RECEPTOR FOR PHOSPHOINOSITIDES 1-ASSOCIATED SCAFFOLD PROTEIN-RELATED"/>
    <property type="match status" value="1"/>
</dbReference>
<proteinExistence type="predicted"/>
<protein>
    <submittedName>
        <fullName evidence="7">Cytohesin-interacting protein</fullName>
    </submittedName>
</protein>
<feature type="region of interest" description="Disordered" evidence="4">
    <location>
        <begin position="282"/>
        <end position="310"/>
    </location>
</feature>
<dbReference type="InterPro" id="IPR052122">
    <property type="entry name" value="Intracell_Traff_Signaling_Reg"/>
</dbReference>
<evidence type="ECO:0000256" key="2">
    <source>
        <dbReference type="ARBA" id="ARBA00022490"/>
    </source>
</evidence>
<dbReference type="GO" id="GO:0005737">
    <property type="term" value="C:cytoplasm"/>
    <property type="evidence" value="ECO:0007669"/>
    <property type="project" value="UniProtKB-SubCell"/>
</dbReference>
<dbReference type="CTD" id="9595"/>
<name>A0A6P7YQE1_9AMPH</name>
<dbReference type="SUPFAM" id="SSF50156">
    <property type="entry name" value="PDZ domain-like"/>
    <property type="match status" value="1"/>
</dbReference>
<dbReference type="KEGG" id="muo:115474131"/>
<dbReference type="InterPro" id="IPR001478">
    <property type="entry name" value="PDZ"/>
</dbReference>
<dbReference type="FunCoup" id="A0A6P7YQE1">
    <property type="interactions" value="1800"/>
</dbReference>
<dbReference type="InParanoid" id="A0A6P7YQE1"/>
<evidence type="ECO:0000259" key="5">
    <source>
        <dbReference type="PROSITE" id="PS50106"/>
    </source>
</evidence>
<dbReference type="InterPro" id="IPR036034">
    <property type="entry name" value="PDZ_sf"/>
</dbReference>
<keyword evidence="6" id="KW-1185">Reference proteome</keyword>
<dbReference type="Proteomes" id="UP000515156">
    <property type="component" value="Chromosome 7"/>
</dbReference>
<accession>A0A6P7YQE1</accession>
<feature type="coiled-coil region" evidence="3">
    <location>
        <begin position="149"/>
        <end position="183"/>
    </location>
</feature>
<organism evidence="6 7">
    <name type="scientific">Microcaecilia unicolor</name>
    <dbReference type="NCBI Taxonomy" id="1415580"/>
    <lineage>
        <taxon>Eukaryota</taxon>
        <taxon>Metazoa</taxon>
        <taxon>Chordata</taxon>
        <taxon>Craniata</taxon>
        <taxon>Vertebrata</taxon>
        <taxon>Euteleostomi</taxon>
        <taxon>Amphibia</taxon>
        <taxon>Gymnophiona</taxon>
        <taxon>Siphonopidae</taxon>
        <taxon>Microcaecilia</taxon>
    </lineage>
</organism>
<evidence type="ECO:0000256" key="1">
    <source>
        <dbReference type="ARBA" id="ARBA00004496"/>
    </source>
</evidence>
<feature type="domain" description="PDZ" evidence="5">
    <location>
        <begin position="73"/>
        <end position="152"/>
    </location>
</feature>
<keyword evidence="2" id="KW-0963">Cytoplasm</keyword>
<dbReference type="SMART" id="SM00228">
    <property type="entry name" value="PDZ"/>
    <property type="match status" value="1"/>
</dbReference>
<dbReference type="OrthoDB" id="10041077at2759"/>
<comment type="subcellular location">
    <subcellularLocation>
        <location evidence="1">Cytoplasm</location>
    </subcellularLocation>
</comment>
<feature type="compositionally biased region" description="Low complexity" evidence="4">
    <location>
        <begin position="290"/>
        <end position="310"/>
    </location>
</feature>
<dbReference type="PROSITE" id="PS50106">
    <property type="entry name" value="PDZ"/>
    <property type="match status" value="1"/>
</dbReference>
<evidence type="ECO:0000256" key="4">
    <source>
        <dbReference type="SAM" id="MobiDB-lite"/>
    </source>
</evidence>
<keyword evidence="3" id="KW-0175">Coiled coil</keyword>
<gene>
    <name evidence="7" type="primary">CYTIP</name>
</gene>
<dbReference type="PANTHER" id="PTHR15963:SF1">
    <property type="entry name" value="CYTOHESIN-INTERACTING PROTEIN"/>
    <property type="match status" value="1"/>
</dbReference>
<dbReference type="RefSeq" id="XP_030065324.1">
    <property type="nucleotide sequence ID" value="XM_030209464.1"/>
</dbReference>
<dbReference type="GeneID" id="115474131"/>
<dbReference type="Gene3D" id="2.30.42.10">
    <property type="match status" value="1"/>
</dbReference>
<evidence type="ECO:0000313" key="7">
    <source>
        <dbReference type="RefSeq" id="XP_030065324.1"/>
    </source>
</evidence>
<dbReference type="Pfam" id="PF00595">
    <property type="entry name" value="PDZ"/>
    <property type="match status" value="1"/>
</dbReference>
<reference evidence="7" key="1">
    <citation type="submission" date="2025-08" db="UniProtKB">
        <authorList>
            <consortium name="RefSeq"/>
        </authorList>
    </citation>
    <scope>IDENTIFICATION</scope>
</reference>